<sequence length="74" mass="7874">LSNGSNDGCVGVGRPWSDAVREYLVAHDRVGPGVAVGGEGGRLVQQLGCRPSEMFIDALPVRTGHRVLHEHVQT</sequence>
<dbReference type="EMBL" id="BTSY01000001">
    <property type="protein sequence ID" value="GMT09580.1"/>
    <property type="molecule type" value="Genomic_DNA"/>
</dbReference>
<gene>
    <name evidence="1" type="ORF">PFISCL1PPCAC_877</name>
</gene>
<evidence type="ECO:0000313" key="1">
    <source>
        <dbReference type="EMBL" id="GMT09580.1"/>
    </source>
</evidence>
<feature type="non-terminal residue" evidence="1">
    <location>
        <position position="74"/>
    </location>
</feature>
<keyword evidence="2" id="KW-1185">Reference proteome</keyword>
<accession>A0AAV5UTU7</accession>
<name>A0AAV5UTU7_9BILA</name>
<feature type="non-terminal residue" evidence="1">
    <location>
        <position position="1"/>
    </location>
</feature>
<organism evidence="1 2">
    <name type="scientific">Pristionchus fissidentatus</name>
    <dbReference type="NCBI Taxonomy" id="1538716"/>
    <lineage>
        <taxon>Eukaryota</taxon>
        <taxon>Metazoa</taxon>
        <taxon>Ecdysozoa</taxon>
        <taxon>Nematoda</taxon>
        <taxon>Chromadorea</taxon>
        <taxon>Rhabditida</taxon>
        <taxon>Rhabditina</taxon>
        <taxon>Diplogasteromorpha</taxon>
        <taxon>Diplogasteroidea</taxon>
        <taxon>Neodiplogasteridae</taxon>
        <taxon>Pristionchus</taxon>
    </lineage>
</organism>
<dbReference type="Proteomes" id="UP001432322">
    <property type="component" value="Unassembled WGS sequence"/>
</dbReference>
<protein>
    <submittedName>
        <fullName evidence="1">Uncharacterized protein</fullName>
    </submittedName>
</protein>
<dbReference type="AlphaFoldDB" id="A0AAV5UTU7"/>
<comment type="caution">
    <text evidence="1">The sequence shown here is derived from an EMBL/GenBank/DDBJ whole genome shotgun (WGS) entry which is preliminary data.</text>
</comment>
<proteinExistence type="predicted"/>
<reference evidence="1" key="1">
    <citation type="submission" date="2023-10" db="EMBL/GenBank/DDBJ databases">
        <title>Genome assembly of Pristionchus species.</title>
        <authorList>
            <person name="Yoshida K."/>
            <person name="Sommer R.J."/>
        </authorList>
    </citation>
    <scope>NUCLEOTIDE SEQUENCE</scope>
    <source>
        <strain evidence="1">RS5133</strain>
    </source>
</reference>
<evidence type="ECO:0000313" key="2">
    <source>
        <dbReference type="Proteomes" id="UP001432322"/>
    </source>
</evidence>